<keyword evidence="1" id="KW-0812">Transmembrane</keyword>
<sequence>MAEVETPRCDIIIKPLVRTPRLHHDVSYGFSGVFCKRITHCDDTLHLTFPIVTLRSFMEVVIHPPDLLSAKPFSVLHLPLPKPPNLIYDALAKPPLPPEPPDMSSHVVVNTLRMIAKVLKFCAYVITIGENSIWIVDMLAILHVIEKSNIQHNFGSCLMECIKSLPEKHEIIAGLSLDLALVTGYDFDCVIGGKYSVLAATHGCVVNAYKLFVKLPDRDVVMWSNLIKSRDSSCLANFASYLVVVMVFVGLMIDNCTLFVFCFPNIPCGDHQVCNEVELMSTAMSSHSKGSLQIPNELQDTKMRHQARKDNRLSNVQTNRDVLHDVIAHLLSTQAFPFVKPIFSIIMYWKLVNGISFDPSVVTFGLTSLAKVGDYSCSYTLVLLALLIGKQHFGLAIPDIATIFWELSIINGTKKQVSQALQSDHKTSIIMHKKLLVAQYREGIQIFDMKSHLDKLEVCWGSSTFHQKRKETFILLDSILLVGFTVWRCDTDMI</sequence>
<keyword evidence="1" id="KW-1133">Transmembrane helix</keyword>
<protein>
    <submittedName>
        <fullName evidence="2">Uncharacterized protein</fullName>
    </submittedName>
</protein>
<accession>A0A2Z6MYA4</accession>
<gene>
    <name evidence="2" type="ORF">TSUD_293600</name>
</gene>
<reference evidence="3" key="1">
    <citation type="journal article" date="2017" name="Front. Plant Sci.">
        <title>Climate Clever Clovers: New Paradigm to Reduce the Environmental Footprint of Ruminants by Breeding Low Methanogenic Forages Utilizing Haplotype Variation.</title>
        <authorList>
            <person name="Kaur P."/>
            <person name="Appels R."/>
            <person name="Bayer P.E."/>
            <person name="Keeble-Gagnere G."/>
            <person name="Wang J."/>
            <person name="Hirakawa H."/>
            <person name="Shirasawa K."/>
            <person name="Vercoe P."/>
            <person name="Stefanova K."/>
            <person name="Durmic Z."/>
            <person name="Nichols P."/>
            <person name="Revell C."/>
            <person name="Isobe S.N."/>
            <person name="Edwards D."/>
            <person name="Erskine W."/>
        </authorList>
    </citation>
    <scope>NUCLEOTIDE SEQUENCE [LARGE SCALE GENOMIC DNA]</scope>
    <source>
        <strain evidence="3">cv. Daliak</strain>
    </source>
</reference>
<evidence type="ECO:0000313" key="3">
    <source>
        <dbReference type="Proteomes" id="UP000242715"/>
    </source>
</evidence>
<evidence type="ECO:0000313" key="2">
    <source>
        <dbReference type="EMBL" id="GAU29792.1"/>
    </source>
</evidence>
<evidence type="ECO:0000256" key="1">
    <source>
        <dbReference type="SAM" id="Phobius"/>
    </source>
</evidence>
<name>A0A2Z6MYA4_TRISU</name>
<dbReference type="OrthoDB" id="10594141at2759"/>
<dbReference type="Proteomes" id="UP000242715">
    <property type="component" value="Unassembled WGS sequence"/>
</dbReference>
<dbReference type="EMBL" id="DF973406">
    <property type="protein sequence ID" value="GAU29792.1"/>
    <property type="molecule type" value="Genomic_DNA"/>
</dbReference>
<keyword evidence="3" id="KW-1185">Reference proteome</keyword>
<dbReference type="AlphaFoldDB" id="A0A2Z6MYA4"/>
<keyword evidence="1" id="KW-0472">Membrane</keyword>
<feature type="transmembrane region" description="Helical" evidence="1">
    <location>
        <begin position="234"/>
        <end position="253"/>
    </location>
</feature>
<proteinExistence type="predicted"/>
<organism evidence="2 3">
    <name type="scientific">Trifolium subterraneum</name>
    <name type="common">Subterranean clover</name>
    <dbReference type="NCBI Taxonomy" id="3900"/>
    <lineage>
        <taxon>Eukaryota</taxon>
        <taxon>Viridiplantae</taxon>
        <taxon>Streptophyta</taxon>
        <taxon>Embryophyta</taxon>
        <taxon>Tracheophyta</taxon>
        <taxon>Spermatophyta</taxon>
        <taxon>Magnoliopsida</taxon>
        <taxon>eudicotyledons</taxon>
        <taxon>Gunneridae</taxon>
        <taxon>Pentapetalae</taxon>
        <taxon>rosids</taxon>
        <taxon>fabids</taxon>
        <taxon>Fabales</taxon>
        <taxon>Fabaceae</taxon>
        <taxon>Papilionoideae</taxon>
        <taxon>50 kb inversion clade</taxon>
        <taxon>NPAAA clade</taxon>
        <taxon>Hologalegina</taxon>
        <taxon>IRL clade</taxon>
        <taxon>Trifolieae</taxon>
        <taxon>Trifolium</taxon>
    </lineage>
</organism>